<dbReference type="RefSeq" id="WP_273249010.1">
    <property type="nucleotide sequence ID" value="NZ_VENJ01000007.1"/>
</dbReference>
<dbReference type="PIRSF" id="PIRSF029730">
    <property type="entry name" value="UCP029730"/>
    <property type="match status" value="1"/>
</dbReference>
<comment type="caution">
    <text evidence="1">The sequence shown here is derived from an EMBL/GenBank/DDBJ whole genome shotgun (WGS) entry which is preliminary data.</text>
</comment>
<accession>A0A7C9HAK8</accession>
<dbReference type="SUPFAM" id="SSF53187">
    <property type="entry name" value="Zn-dependent exopeptidases"/>
    <property type="match status" value="1"/>
</dbReference>
<dbReference type="Pfam" id="PF05013">
    <property type="entry name" value="FGase"/>
    <property type="match status" value="1"/>
</dbReference>
<name>A0A7C9HAK8_9RHOB</name>
<dbReference type="InterPro" id="IPR011227">
    <property type="entry name" value="UCP029730"/>
</dbReference>
<dbReference type="GO" id="GO:0016787">
    <property type="term" value="F:hydrolase activity"/>
    <property type="evidence" value="ECO:0007669"/>
    <property type="project" value="UniProtKB-KW"/>
</dbReference>
<protein>
    <submittedName>
        <fullName evidence="1">N-formylglutamate amidohydrolase</fullName>
    </submittedName>
</protein>
<dbReference type="Proteomes" id="UP000483078">
    <property type="component" value="Unassembled WGS sequence"/>
</dbReference>
<proteinExistence type="predicted"/>
<dbReference type="InterPro" id="IPR007709">
    <property type="entry name" value="N-FG_amidohydro"/>
</dbReference>
<keyword evidence="1" id="KW-0378">Hydrolase</keyword>
<evidence type="ECO:0000313" key="2">
    <source>
        <dbReference type="Proteomes" id="UP000483078"/>
    </source>
</evidence>
<gene>
    <name evidence="1" type="ORF">FH759_06725</name>
</gene>
<organism evidence="1 2">
    <name type="scientific">Sediminimonas qiaohouensis</name>
    <dbReference type="NCBI Taxonomy" id="552061"/>
    <lineage>
        <taxon>Bacteria</taxon>
        <taxon>Pseudomonadati</taxon>
        <taxon>Pseudomonadota</taxon>
        <taxon>Alphaproteobacteria</taxon>
        <taxon>Rhodobacterales</taxon>
        <taxon>Roseobacteraceae</taxon>
        <taxon>Sediminimonas</taxon>
    </lineage>
</organism>
<dbReference type="AlphaFoldDB" id="A0A7C9HAK8"/>
<evidence type="ECO:0000313" key="1">
    <source>
        <dbReference type="EMBL" id="MTJ04371.1"/>
    </source>
</evidence>
<reference evidence="1 2" key="1">
    <citation type="submission" date="2019-06" db="EMBL/GenBank/DDBJ databases">
        <title>Enrichment of Autotrophic Halophilic Microorganisms from Red Sea Brine Pool Using Microbial Electrosynthesis System.</title>
        <authorList>
            <person name="Alqahtani M.F."/>
            <person name="Bajracharya S."/>
            <person name="Katuri K.P."/>
            <person name="Ali M."/>
            <person name="Saikaly P.E."/>
        </authorList>
    </citation>
    <scope>NUCLEOTIDE SEQUENCE [LARGE SCALE GENOMIC DNA]</scope>
    <source>
        <strain evidence="1">MES6</strain>
    </source>
</reference>
<sequence>MKESSGLKLARGDGAAVEVVNPGGAGDVVLVCEHASHAIPAALDDLGLRPEDRMSHAVWDIGAKALALHLSEAFDAPLVAGGLSRLVYDCNRPPEAPDAIPARSEVIEVPGNRGLSAAARAARADAVYHPFRRTLSEVLDARHPPFALVTVHSFTPVFDGQVREVELGLLHDSDSDLAQAMMRAAKARGIDLDTRLNAPYDATDGVTHTLREHGVARGVPNLMIEVSNALLRDAEGVARIAAILTPLLRDAIGDCLPAQSHDRQGAAR</sequence>
<dbReference type="Gene3D" id="3.40.630.40">
    <property type="entry name" value="Zn-dependent exopeptidases"/>
    <property type="match status" value="1"/>
</dbReference>
<dbReference type="EMBL" id="VENJ01000007">
    <property type="protein sequence ID" value="MTJ04371.1"/>
    <property type="molecule type" value="Genomic_DNA"/>
</dbReference>